<sequence length="497" mass="52083">MAATLASLGLAGLDRKGPAPRPDMVISGLCADSRETRPGFLFAALKGALDGAEFAQYAVRMGASAVLTSAEGAERARADIGDWPVPFLIDENPRRRLALAAAAFYGAQPETLLAVTGTNGKTSVASFARQIFAALGRRAASFGTVGVEGAVTKPLAMTTPEPITLHRLLAELADAGVTHAVMEASSHGLAQHRLDGARLSGGAFTNLSRDHLDYHADFESYLAAKLRLFSELLPEGAPAVLNADDSTYHQAARAAKRQEIIPFGRDREAARGLRLIEARFDAAGQELDLEWRGAPRRVRLGLIGGFQGLNAMAAAALVIGAGEAPDRVFEAMNRLTGVRGRMEHVATRANGAAIYVDYSHTPGGLSTALAALRLHTPGRLIVVFGAGGDRDRGKRPEMGRAACEGSDAVIVTDDNPRGEDPASIRASIRAACPNAIEIGDRAEAILTGVDALSPDDRLLIAGKGHETGQTVAGVTHPFDDAEQARASVAALDGEDEA</sequence>
<feature type="binding site" evidence="7">
    <location>
        <position position="390"/>
    </location>
    <ligand>
        <name>meso-2,6-diaminopimelate</name>
        <dbReference type="ChEBI" id="CHEBI:57791"/>
    </ligand>
</feature>
<dbReference type="GO" id="GO:0008360">
    <property type="term" value="P:regulation of cell shape"/>
    <property type="evidence" value="ECO:0007669"/>
    <property type="project" value="UniProtKB-KW"/>
</dbReference>
<keyword evidence="3 7" id="KW-0133">Cell shape</keyword>
<comment type="pathway">
    <text evidence="7 8">Cell wall biogenesis; peptidoglycan biosynthesis.</text>
</comment>
<dbReference type="Gene3D" id="3.40.1390.10">
    <property type="entry name" value="MurE/MurF, N-terminal domain"/>
    <property type="match status" value="1"/>
</dbReference>
<organism evidence="12 13">
    <name type="scientific">Pikeienuella piscinae</name>
    <dbReference type="NCBI Taxonomy" id="2748098"/>
    <lineage>
        <taxon>Bacteria</taxon>
        <taxon>Pseudomonadati</taxon>
        <taxon>Pseudomonadota</taxon>
        <taxon>Alphaproteobacteria</taxon>
        <taxon>Rhodobacterales</taxon>
        <taxon>Paracoccaceae</taxon>
        <taxon>Pikeienuella</taxon>
    </lineage>
</organism>
<comment type="caution">
    <text evidence="7">Lacks conserved residue(s) required for the propagation of feature annotation.</text>
</comment>
<dbReference type="UniPathway" id="UPA00219"/>
<feature type="binding site" evidence="7">
    <location>
        <position position="193"/>
    </location>
    <ligand>
        <name>UDP-N-acetyl-alpha-D-muramoyl-L-alanyl-D-glutamate</name>
        <dbReference type="ChEBI" id="CHEBI:83900"/>
    </ligand>
</feature>
<evidence type="ECO:0000259" key="10">
    <source>
        <dbReference type="Pfam" id="PF02875"/>
    </source>
</evidence>
<dbReference type="SUPFAM" id="SSF63418">
    <property type="entry name" value="MurE/MurF N-terminal domain"/>
    <property type="match status" value="1"/>
</dbReference>
<feature type="short sequence motif" description="Meso-diaminopimelate recognition motif" evidence="7">
    <location>
        <begin position="414"/>
        <end position="417"/>
    </location>
</feature>
<keyword evidence="7" id="KW-0067">ATP-binding</keyword>
<keyword evidence="7" id="KW-0460">Magnesium</keyword>
<dbReference type="GO" id="GO:0005737">
    <property type="term" value="C:cytoplasm"/>
    <property type="evidence" value="ECO:0007669"/>
    <property type="project" value="UniProtKB-SubCell"/>
</dbReference>
<feature type="modified residue" description="N6-carboxylysine" evidence="7">
    <location>
        <position position="225"/>
    </location>
</feature>
<dbReference type="GO" id="GO:0008765">
    <property type="term" value="F:UDP-N-acetylmuramoylalanyl-D-glutamate-2,6-diaminopimelate ligase activity"/>
    <property type="evidence" value="ECO:0007669"/>
    <property type="project" value="UniProtKB-UniRule"/>
</dbReference>
<feature type="domain" description="Mur ligase central" evidence="11">
    <location>
        <begin position="115"/>
        <end position="317"/>
    </location>
</feature>
<dbReference type="GO" id="GO:0000287">
    <property type="term" value="F:magnesium ion binding"/>
    <property type="evidence" value="ECO:0007669"/>
    <property type="project" value="UniProtKB-UniRule"/>
</dbReference>
<evidence type="ECO:0000256" key="2">
    <source>
        <dbReference type="ARBA" id="ARBA00022618"/>
    </source>
</evidence>
<dbReference type="InterPro" id="IPR013221">
    <property type="entry name" value="Mur_ligase_cen"/>
</dbReference>
<evidence type="ECO:0000256" key="1">
    <source>
        <dbReference type="ARBA" id="ARBA00005898"/>
    </source>
</evidence>
<dbReference type="Gene3D" id="3.40.1190.10">
    <property type="entry name" value="Mur-like, catalytic domain"/>
    <property type="match status" value="1"/>
</dbReference>
<keyword evidence="4 7" id="KW-0573">Peptidoglycan synthesis</keyword>
<evidence type="ECO:0000256" key="3">
    <source>
        <dbReference type="ARBA" id="ARBA00022960"/>
    </source>
</evidence>
<evidence type="ECO:0000256" key="6">
    <source>
        <dbReference type="ARBA" id="ARBA00023316"/>
    </source>
</evidence>
<dbReference type="Pfam" id="PF08245">
    <property type="entry name" value="Mur_ligase_M"/>
    <property type="match status" value="1"/>
</dbReference>
<accession>A0A7M3T6L7</accession>
<dbReference type="PANTHER" id="PTHR23135">
    <property type="entry name" value="MUR LIGASE FAMILY MEMBER"/>
    <property type="match status" value="1"/>
</dbReference>
<dbReference type="PANTHER" id="PTHR23135:SF4">
    <property type="entry name" value="UDP-N-ACETYLMURAMOYL-L-ALANYL-D-GLUTAMATE--2,6-DIAMINOPIMELATE LIGASE MURE HOMOLOG, CHLOROPLASTIC"/>
    <property type="match status" value="1"/>
</dbReference>
<evidence type="ECO:0000256" key="4">
    <source>
        <dbReference type="ARBA" id="ARBA00022984"/>
    </source>
</evidence>
<keyword evidence="5 7" id="KW-0131">Cell cycle</keyword>
<evidence type="ECO:0000256" key="8">
    <source>
        <dbReference type="RuleBase" id="RU004135"/>
    </source>
</evidence>
<dbReference type="Pfam" id="PF02875">
    <property type="entry name" value="Mur_ligase_C"/>
    <property type="match status" value="1"/>
</dbReference>
<dbReference type="GO" id="GO:0051301">
    <property type="term" value="P:cell division"/>
    <property type="evidence" value="ECO:0007669"/>
    <property type="project" value="UniProtKB-KW"/>
</dbReference>
<comment type="function">
    <text evidence="7">Catalyzes the addition of meso-diaminopimelic acid to the nucleotide precursor UDP-N-acetylmuramoyl-L-alanyl-D-glutamate (UMAG) in the biosynthesis of bacterial cell-wall peptidoglycan.</text>
</comment>
<keyword evidence="6 7" id="KW-0961">Cell wall biogenesis/degradation</keyword>
<dbReference type="EC" id="6.3.2.13" evidence="7"/>
<dbReference type="InterPro" id="IPR035911">
    <property type="entry name" value="MurE/MurF_N"/>
</dbReference>
<keyword evidence="13" id="KW-1185">Reference proteome</keyword>
<dbReference type="HAMAP" id="MF_00208">
    <property type="entry name" value="MurE"/>
    <property type="match status" value="1"/>
</dbReference>
<feature type="binding site" evidence="7">
    <location>
        <position position="191"/>
    </location>
    <ligand>
        <name>UDP-N-acetyl-alpha-D-muramoyl-L-alanyl-D-glutamate</name>
        <dbReference type="ChEBI" id="CHEBI:83900"/>
    </ligand>
</feature>
<dbReference type="InterPro" id="IPR036615">
    <property type="entry name" value="Mur_ligase_C_dom_sf"/>
</dbReference>
<dbReference type="AlphaFoldDB" id="A0A7M3T6L7"/>
<reference evidence="12 13" key="1">
    <citation type="submission" date="2020-02" db="EMBL/GenBank/DDBJ databases">
        <title>complete genome sequence of Rhodobacteraceae bacterium.</title>
        <authorList>
            <person name="Park J."/>
            <person name="Kim Y.-S."/>
            <person name="Kim K.-H."/>
        </authorList>
    </citation>
    <scope>NUCLEOTIDE SEQUENCE [LARGE SCALE GENOMIC DNA]</scope>
    <source>
        <strain evidence="12 13">RR4-56</strain>
    </source>
</reference>
<proteinExistence type="inferred from homology"/>
<dbReference type="SUPFAM" id="SSF53244">
    <property type="entry name" value="MurD-like peptide ligases, peptide-binding domain"/>
    <property type="match status" value="1"/>
</dbReference>
<feature type="binding site" evidence="7">
    <location>
        <position position="33"/>
    </location>
    <ligand>
        <name>UDP-N-acetyl-alpha-D-muramoyl-L-alanyl-D-glutamate</name>
        <dbReference type="ChEBI" id="CHEBI:83900"/>
    </ligand>
</feature>
<keyword evidence="7 12" id="KW-0436">Ligase</keyword>
<feature type="binding site" evidence="7">
    <location>
        <position position="466"/>
    </location>
    <ligand>
        <name>meso-2,6-diaminopimelate</name>
        <dbReference type="ChEBI" id="CHEBI:57791"/>
    </ligand>
</feature>
<comment type="PTM">
    <text evidence="7">Carboxylation is probably crucial for Mg(2+) binding and, consequently, for the gamma-phosphate positioning of ATP.</text>
</comment>
<dbReference type="NCBIfam" id="TIGR01085">
    <property type="entry name" value="murE"/>
    <property type="match status" value="1"/>
</dbReference>
<dbReference type="SUPFAM" id="SSF53623">
    <property type="entry name" value="MurD-like peptide ligases, catalytic domain"/>
    <property type="match status" value="1"/>
</dbReference>
<feature type="domain" description="Mur ligase C-terminal" evidence="10">
    <location>
        <begin position="340"/>
        <end position="464"/>
    </location>
</feature>
<dbReference type="InterPro" id="IPR000713">
    <property type="entry name" value="Mur_ligase_N"/>
</dbReference>
<name>A0A7M3T6L7_9RHOB</name>
<evidence type="ECO:0000313" key="12">
    <source>
        <dbReference type="EMBL" id="QIE57648.1"/>
    </source>
</evidence>
<dbReference type="GO" id="GO:0009252">
    <property type="term" value="P:peptidoglycan biosynthetic process"/>
    <property type="evidence" value="ECO:0007669"/>
    <property type="project" value="UniProtKB-UniRule"/>
</dbReference>
<dbReference type="InterPro" id="IPR036565">
    <property type="entry name" value="Mur-like_cat_sf"/>
</dbReference>
<comment type="subcellular location">
    <subcellularLocation>
        <location evidence="7 8">Cytoplasm</location>
    </subcellularLocation>
</comment>
<dbReference type="InterPro" id="IPR005761">
    <property type="entry name" value="UDP-N-AcMur-Glu-dNH2Pim_ligase"/>
</dbReference>
<dbReference type="RefSeq" id="WP_165102954.1">
    <property type="nucleotide sequence ID" value="NZ_CP049056.1"/>
</dbReference>
<dbReference type="NCBIfam" id="NF001124">
    <property type="entry name" value="PRK00139.1-2"/>
    <property type="match status" value="1"/>
</dbReference>
<dbReference type="GO" id="GO:0005524">
    <property type="term" value="F:ATP binding"/>
    <property type="evidence" value="ECO:0007669"/>
    <property type="project" value="UniProtKB-UniRule"/>
</dbReference>
<feature type="binding site" evidence="7">
    <location>
        <position position="185"/>
    </location>
    <ligand>
        <name>UDP-N-acetyl-alpha-D-muramoyl-L-alanyl-D-glutamate</name>
        <dbReference type="ChEBI" id="CHEBI:83900"/>
    </ligand>
</feature>
<evidence type="ECO:0000313" key="13">
    <source>
        <dbReference type="Proteomes" id="UP000503336"/>
    </source>
</evidence>
<feature type="binding site" evidence="7">
    <location>
        <position position="462"/>
    </location>
    <ligand>
        <name>meso-2,6-diaminopimelate</name>
        <dbReference type="ChEBI" id="CHEBI:57791"/>
    </ligand>
</feature>
<feature type="binding site" evidence="7">
    <location>
        <begin position="158"/>
        <end position="159"/>
    </location>
    <ligand>
        <name>UDP-N-acetyl-alpha-D-muramoyl-L-alanyl-D-glutamate</name>
        <dbReference type="ChEBI" id="CHEBI:83900"/>
    </ligand>
</feature>
<evidence type="ECO:0000256" key="7">
    <source>
        <dbReference type="HAMAP-Rule" id="MF_00208"/>
    </source>
</evidence>
<gene>
    <name evidence="7" type="primary">murE</name>
    <name evidence="12" type="ORF">G5B40_20645</name>
</gene>
<protein>
    <recommendedName>
        <fullName evidence="7">UDP-N-acetylmuramoyl-L-alanyl-D-glutamate--2,6-diaminopimelate ligase</fullName>
        <ecNumber evidence="7">6.3.2.13</ecNumber>
    </recommendedName>
    <alternativeName>
        <fullName evidence="7">Meso-A2pm-adding enzyme</fullName>
    </alternativeName>
    <alternativeName>
        <fullName evidence="7">Meso-diaminopimelate-adding enzyme</fullName>
    </alternativeName>
    <alternativeName>
        <fullName evidence="7">UDP-MurNAc-L-Ala-D-Glu:meso-diaminopimelate ligase</fullName>
    </alternativeName>
    <alternativeName>
        <fullName evidence="7">UDP-MurNAc-tripeptide synthetase</fullName>
    </alternativeName>
    <alternativeName>
        <fullName evidence="7">UDP-N-acetylmuramyl-tripeptide synthetase</fullName>
    </alternativeName>
</protein>
<evidence type="ECO:0000259" key="9">
    <source>
        <dbReference type="Pfam" id="PF01225"/>
    </source>
</evidence>
<dbReference type="GO" id="GO:0071555">
    <property type="term" value="P:cell wall organization"/>
    <property type="evidence" value="ECO:0007669"/>
    <property type="project" value="UniProtKB-KW"/>
</dbReference>
<comment type="catalytic activity">
    <reaction evidence="7">
        <text>UDP-N-acetyl-alpha-D-muramoyl-L-alanyl-D-glutamate + meso-2,6-diaminopimelate + ATP = UDP-N-acetyl-alpha-D-muramoyl-L-alanyl-gamma-D-glutamyl-meso-2,6-diaminopimelate + ADP + phosphate + H(+)</text>
        <dbReference type="Rhea" id="RHEA:23676"/>
        <dbReference type="ChEBI" id="CHEBI:15378"/>
        <dbReference type="ChEBI" id="CHEBI:30616"/>
        <dbReference type="ChEBI" id="CHEBI:43474"/>
        <dbReference type="ChEBI" id="CHEBI:57791"/>
        <dbReference type="ChEBI" id="CHEBI:83900"/>
        <dbReference type="ChEBI" id="CHEBI:83905"/>
        <dbReference type="ChEBI" id="CHEBI:456216"/>
        <dbReference type="EC" id="6.3.2.13"/>
    </reaction>
</comment>
<dbReference type="Proteomes" id="UP000503336">
    <property type="component" value="Chromosome"/>
</dbReference>
<evidence type="ECO:0000259" key="11">
    <source>
        <dbReference type="Pfam" id="PF08245"/>
    </source>
</evidence>
<comment type="cofactor">
    <cofactor evidence="7">
        <name>Mg(2+)</name>
        <dbReference type="ChEBI" id="CHEBI:18420"/>
    </cofactor>
</comment>
<keyword evidence="7" id="KW-0547">Nucleotide-binding</keyword>
<dbReference type="KEGG" id="hdh:G5B40_20645"/>
<feature type="binding site" evidence="7">
    <location>
        <begin position="117"/>
        <end position="123"/>
    </location>
    <ligand>
        <name>ATP</name>
        <dbReference type="ChEBI" id="CHEBI:30616"/>
    </ligand>
</feature>
<feature type="domain" description="Mur ligase N-terminal catalytic" evidence="9">
    <location>
        <begin position="26"/>
        <end position="105"/>
    </location>
</feature>
<dbReference type="EMBL" id="CP049056">
    <property type="protein sequence ID" value="QIE57648.1"/>
    <property type="molecule type" value="Genomic_DNA"/>
</dbReference>
<keyword evidence="2 7" id="KW-0132">Cell division</keyword>
<dbReference type="Gene3D" id="3.90.190.20">
    <property type="entry name" value="Mur ligase, C-terminal domain"/>
    <property type="match status" value="1"/>
</dbReference>
<comment type="similarity">
    <text evidence="1 7">Belongs to the MurCDEF family. MurE subfamily.</text>
</comment>
<keyword evidence="7" id="KW-0963">Cytoplasm</keyword>
<feature type="binding site" evidence="7">
    <location>
        <begin position="414"/>
        <end position="417"/>
    </location>
    <ligand>
        <name>meso-2,6-diaminopimelate</name>
        <dbReference type="ChEBI" id="CHEBI:57791"/>
    </ligand>
</feature>
<dbReference type="Pfam" id="PF01225">
    <property type="entry name" value="Mur_ligase"/>
    <property type="match status" value="1"/>
</dbReference>
<dbReference type="NCBIfam" id="NF001126">
    <property type="entry name" value="PRK00139.1-4"/>
    <property type="match status" value="1"/>
</dbReference>
<evidence type="ECO:0000256" key="5">
    <source>
        <dbReference type="ARBA" id="ARBA00023306"/>
    </source>
</evidence>
<dbReference type="InterPro" id="IPR004101">
    <property type="entry name" value="Mur_ligase_C"/>
</dbReference>